<proteinExistence type="predicted"/>
<dbReference type="OrthoDB" id="426133at2759"/>
<feature type="signal peptide" evidence="1">
    <location>
        <begin position="1"/>
        <end position="23"/>
    </location>
</feature>
<dbReference type="SUPFAM" id="SSF52266">
    <property type="entry name" value="SGNH hydrolase"/>
    <property type="match status" value="1"/>
</dbReference>
<dbReference type="EnsemblFungi" id="EJT80784">
    <property type="protein sequence ID" value="EJT80784"/>
    <property type="gene ID" value="GGTG_00778"/>
</dbReference>
<organism evidence="4">
    <name type="scientific">Gaeumannomyces tritici (strain R3-111a-1)</name>
    <name type="common">Wheat and barley take-all root rot fungus</name>
    <name type="synonym">Gaeumannomyces graminis var. tritici</name>
    <dbReference type="NCBI Taxonomy" id="644352"/>
    <lineage>
        <taxon>Eukaryota</taxon>
        <taxon>Fungi</taxon>
        <taxon>Dikarya</taxon>
        <taxon>Ascomycota</taxon>
        <taxon>Pezizomycotina</taxon>
        <taxon>Sordariomycetes</taxon>
        <taxon>Sordariomycetidae</taxon>
        <taxon>Magnaporthales</taxon>
        <taxon>Magnaporthaceae</taxon>
        <taxon>Gaeumannomyces</taxon>
    </lineage>
</organism>
<dbReference type="EMBL" id="GL385395">
    <property type="protein sequence ID" value="EJT80784.1"/>
    <property type="molecule type" value="Genomic_DNA"/>
</dbReference>
<feature type="domain" description="SGNH hydrolase-type esterase" evidence="2">
    <location>
        <begin position="145"/>
        <end position="339"/>
    </location>
</feature>
<reference evidence="6" key="1">
    <citation type="submission" date="2010-07" db="EMBL/GenBank/DDBJ databases">
        <title>The genome sequence of Gaeumannomyces graminis var. tritici strain R3-111a-1.</title>
        <authorList>
            <consortium name="The Broad Institute Genome Sequencing Platform"/>
            <person name="Ma L.-J."/>
            <person name="Dead R."/>
            <person name="Young S."/>
            <person name="Zeng Q."/>
            <person name="Koehrsen M."/>
            <person name="Alvarado L."/>
            <person name="Berlin A."/>
            <person name="Chapman S.B."/>
            <person name="Chen Z."/>
            <person name="Freedman E."/>
            <person name="Gellesch M."/>
            <person name="Goldberg J."/>
            <person name="Griggs A."/>
            <person name="Gujja S."/>
            <person name="Heilman E.R."/>
            <person name="Heiman D."/>
            <person name="Hepburn T."/>
            <person name="Howarth C."/>
            <person name="Jen D."/>
            <person name="Larson L."/>
            <person name="Mehta T."/>
            <person name="Neiman D."/>
            <person name="Pearson M."/>
            <person name="Roberts A."/>
            <person name="Saif S."/>
            <person name="Shea T."/>
            <person name="Shenoy N."/>
            <person name="Sisk P."/>
            <person name="Stolte C."/>
            <person name="Sykes S."/>
            <person name="Walk T."/>
            <person name="White J."/>
            <person name="Yandava C."/>
            <person name="Haas B."/>
            <person name="Nusbaum C."/>
            <person name="Birren B."/>
        </authorList>
    </citation>
    <scope>NUCLEOTIDE SEQUENCE [LARGE SCALE GENOMIC DNA]</scope>
    <source>
        <strain evidence="6">R3-111a-1</strain>
    </source>
</reference>
<dbReference type="CDD" id="cd01831">
    <property type="entry name" value="Endoglucanase_E_like"/>
    <property type="match status" value="1"/>
</dbReference>
<dbReference type="eggNOG" id="ENOG502S3T0">
    <property type="taxonomic scope" value="Eukaryota"/>
</dbReference>
<dbReference type="InterPro" id="IPR040794">
    <property type="entry name" value="CE2_N"/>
</dbReference>
<keyword evidence="1" id="KW-0732">Signal</keyword>
<evidence type="ECO:0000259" key="2">
    <source>
        <dbReference type="Pfam" id="PF13472"/>
    </source>
</evidence>
<reference evidence="4" key="3">
    <citation type="submission" date="2010-09" db="EMBL/GenBank/DDBJ databases">
        <title>Annotation of Gaeumannomyces graminis var. tritici R3-111a-1.</title>
        <authorList>
            <consortium name="The Broad Institute Genome Sequencing Platform"/>
            <person name="Ma L.-J."/>
            <person name="Dead R."/>
            <person name="Young S.K."/>
            <person name="Zeng Q."/>
            <person name="Gargeya S."/>
            <person name="Fitzgerald M."/>
            <person name="Haas B."/>
            <person name="Abouelleil A."/>
            <person name="Alvarado L."/>
            <person name="Arachchi H.M."/>
            <person name="Berlin A."/>
            <person name="Brown A."/>
            <person name="Chapman S.B."/>
            <person name="Chen Z."/>
            <person name="Dunbar C."/>
            <person name="Freedman E."/>
            <person name="Gearin G."/>
            <person name="Gellesch M."/>
            <person name="Goldberg J."/>
            <person name="Griggs A."/>
            <person name="Gujja S."/>
            <person name="Heiman D."/>
            <person name="Howarth C."/>
            <person name="Larson L."/>
            <person name="Lui A."/>
            <person name="MacDonald P.J.P."/>
            <person name="Mehta T."/>
            <person name="Montmayeur A."/>
            <person name="Murphy C."/>
            <person name="Neiman D."/>
            <person name="Pearson M."/>
            <person name="Priest M."/>
            <person name="Roberts A."/>
            <person name="Saif S."/>
            <person name="Shea T."/>
            <person name="Shenoy N."/>
            <person name="Sisk P."/>
            <person name="Stolte C."/>
            <person name="Sykes S."/>
            <person name="Yandava C."/>
            <person name="Wortman J."/>
            <person name="Nusbaum C."/>
            <person name="Birren B."/>
        </authorList>
    </citation>
    <scope>NUCLEOTIDE SEQUENCE</scope>
    <source>
        <strain evidence="4">R3-111a-1</strain>
    </source>
</reference>
<dbReference type="InterPro" id="IPR037461">
    <property type="entry name" value="CtCE2-like_dom"/>
</dbReference>
<dbReference type="InterPro" id="IPR013830">
    <property type="entry name" value="SGNH_hydro"/>
</dbReference>
<evidence type="ECO:0000313" key="5">
    <source>
        <dbReference type="EnsemblFungi" id="EJT80784"/>
    </source>
</evidence>
<dbReference type="GO" id="GO:0052689">
    <property type="term" value="F:carboxylic ester hydrolase activity"/>
    <property type="evidence" value="ECO:0007669"/>
    <property type="project" value="InterPro"/>
</dbReference>
<dbReference type="PANTHER" id="PTHR37834:SF2">
    <property type="entry name" value="ESTERASE, SGNH HYDROLASE-TYPE"/>
    <property type="match status" value="1"/>
</dbReference>
<feature type="domain" description="Carbohydrate esterase 2 N-terminal" evidence="3">
    <location>
        <begin position="36"/>
        <end position="135"/>
    </location>
</feature>
<protein>
    <submittedName>
        <fullName evidence="4">Lipolytic enzyme</fullName>
    </submittedName>
</protein>
<dbReference type="AlphaFoldDB" id="J3NHP1"/>
<dbReference type="Gene3D" id="2.60.120.260">
    <property type="entry name" value="Galactose-binding domain-like"/>
    <property type="match status" value="1"/>
</dbReference>
<sequence length="366" mass="39119">MRPLTTMMFPLITRAAAVLGTSAYAVTAQAGQTGRFLGRVDPSTRELTWPATGIAVAFEGTSASIPITSKTGDPAVEMVVDGGAPIVMHRVTGSSIDTPPGLPRGRHTVEIRKRSEAYFGSLFLGEPTTDGTLLPVRAPKQRIELIGDSITAGYGLEGVFPCANAAHLEAATRTYGALTARNLSADYSIVAWSGKGVTRNYVTPEPDPSPLMPELWAQYGALSPRPYDFATPVDAVVINLGTNDFSFRTGVRPQLDMAVFTAALTRFARAVHARYPSAAMFITSSPLLGNDTPEQQRTKHVAAVKATIASLDFTAHFVDFPTQDASNNNIGCDYHPSARTNEEMSVILTAAIQKVMGWGACRSRSL</sequence>
<dbReference type="STRING" id="644352.J3NHP1"/>
<dbReference type="PANTHER" id="PTHR37834">
    <property type="entry name" value="GDSL-LIKE LIPASE/ACYLHYDROLASE DOMAIN PROTEIN (AFU_ORTHOLOGUE AFUA_2G00620)"/>
    <property type="match status" value="1"/>
</dbReference>
<accession>J3NHP1</accession>
<name>J3NHP1_GAET3</name>
<dbReference type="RefSeq" id="XP_009216793.1">
    <property type="nucleotide sequence ID" value="XM_009218529.1"/>
</dbReference>
<dbReference type="InterPro" id="IPR036514">
    <property type="entry name" value="SGNH_hydro_sf"/>
</dbReference>
<reference evidence="5" key="4">
    <citation type="journal article" date="2015" name="G3 (Bethesda)">
        <title>Genome sequences of three phytopathogenic species of the Magnaporthaceae family of fungi.</title>
        <authorList>
            <person name="Okagaki L.H."/>
            <person name="Nunes C.C."/>
            <person name="Sailsbery J."/>
            <person name="Clay B."/>
            <person name="Brown D."/>
            <person name="John T."/>
            <person name="Oh Y."/>
            <person name="Young N."/>
            <person name="Fitzgerald M."/>
            <person name="Haas B.J."/>
            <person name="Zeng Q."/>
            <person name="Young S."/>
            <person name="Adiconis X."/>
            <person name="Fan L."/>
            <person name="Levin J.Z."/>
            <person name="Mitchell T.K."/>
            <person name="Okubara P.A."/>
            <person name="Farman M.L."/>
            <person name="Kohn L.M."/>
            <person name="Birren B."/>
            <person name="Ma L.-J."/>
            <person name="Dean R.A."/>
        </authorList>
    </citation>
    <scope>NUCLEOTIDE SEQUENCE</scope>
    <source>
        <strain evidence="5">R3-111a-1</strain>
    </source>
</reference>
<reference evidence="4" key="2">
    <citation type="submission" date="2010-07" db="EMBL/GenBank/DDBJ databases">
        <authorList>
            <consortium name="The Broad Institute Genome Sequencing Platform"/>
            <consortium name="Broad Institute Genome Sequencing Center for Infectious Disease"/>
            <person name="Ma L.-J."/>
            <person name="Dead R."/>
            <person name="Young S."/>
            <person name="Zeng Q."/>
            <person name="Koehrsen M."/>
            <person name="Alvarado L."/>
            <person name="Berlin A."/>
            <person name="Chapman S.B."/>
            <person name="Chen Z."/>
            <person name="Freedman E."/>
            <person name="Gellesch M."/>
            <person name="Goldberg J."/>
            <person name="Griggs A."/>
            <person name="Gujja S."/>
            <person name="Heilman E.R."/>
            <person name="Heiman D."/>
            <person name="Hepburn T."/>
            <person name="Howarth C."/>
            <person name="Jen D."/>
            <person name="Larson L."/>
            <person name="Mehta T."/>
            <person name="Neiman D."/>
            <person name="Pearson M."/>
            <person name="Roberts A."/>
            <person name="Saif S."/>
            <person name="Shea T."/>
            <person name="Shenoy N."/>
            <person name="Sisk P."/>
            <person name="Stolte C."/>
            <person name="Sykes S."/>
            <person name="Walk T."/>
            <person name="White J."/>
            <person name="Yandava C."/>
            <person name="Haas B."/>
            <person name="Nusbaum C."/>
            <person name="Birren B."/>
        </authorList>
    </citation>
    <scope>NUCLEOTIDE SEQUENCE</scope>
    <source>
        <strain evidence="4">R3-111a-1</strain>
    </source>
</reference>
<feature type="chain" id="PRO_5015094092" evidence="1">
    <location>
        <begin position="24"/>
        <end position="366"/>
    </location>
</feature>
<evidence type="ECO:0000313" key="6">
    <source>
        <dbReference type="Proteomes" id="UP000006039"/>
    </source>
</evidence>
<reference evidence="5" key="5">
    <citation type="submission" date="2018-04" db="UniProtKB">
        <authorList>
            <consortium name="EnsemblFungi"/>
        </authorList>
    </citation>
    <scope>IDENTIFICATION</scope>
    <source>
        <strain evidence="5">R3-111a-1</strain>
    </source>
</reference>
<dbReference type="HOGENOM" id="CLU_042506_1_0_1"/>
<evidence type="ECO:0000259" key="3">
    <source>
        <dbReference type="Pfam" id="PF17996"/>
    </source>
</evidence>
<gene>
    <name evidence="5" type="primary">20341236</name>
    <name evidence="4" type="ORF">GGTG_00778</name>
</gene>
<dbReference type="Pfam" id="PF13472">
    <property type="entry name" value="Lipase_GDSL_2"/>
    <property type="match status" value="1"/>
</dbReference>
<keyword evidence="6" id="KW-1185">Reference proteome</keyword>
<dbReference type="Gene3D" id="3.40.50.1110">
    <property type="entry name" value="SGNH hydrolase"/>
    <property type="match status" value="1"/>
</dbReference>
<dbReference type="GeneID" id="20341236"/>
<evidence type="ECO:0000256" key="1">
    <source>
        <dbReference type="SAM" id="SignalP"/>
    </source>
</evidence>
<dbReference type="Pfam" id="PF17996">
    <property type="entry name" value="CE2_N"/>
    <property type="match status" value="1"/>
</dbReference>
<dbReference type="Proteomes" id="UP000006039">
    <property type="component" value="Unassembled WGS sequence"/>
</dbReference>
<dbReference type="InterPro" id="IPR052762">
    <property type="entry name" value="PCW_deacetylase/CE"/>
</dbReference>
<dbReference type="VEuPathDB" id="FungiDB:GGTG_00778"/>
<evidence type="ECO:0000313" key="4">
    <source>
        <dbReference type="EMBL" id="EJT80784.1"/>
    </source>
</evidence>